<dbReference type="AlphaFoldDB" id="A0AAV8TTC7"/>
<evidence type="ECO:0000256" key="5">
    <source>
        <dbReference type="ARBA" id="ARBA00023242"/>
    </source>
</evidence>
<feature type="compositionally biased region" description="Polar residues" evidence="6">
    <location>
        <begin position="335"/>
        <end position="348"/>
    </location>
</feature>
<dbReference type="SUPFAM" id="SSF47459">
    <property type="entry name" value="HLH, helix-loop-helix DNA-binding domain"/>
    <property type="match status" value="1"/>
</dbReference>
<evidence type="ECO:0000256" key="2">
    <source>
        <dbReference type="ARBA" id="ARBA00023015"/>
    </source>
</evidence>
<reference evidence="8 9" key="1">
    <citation type="submission" date="2021-09" db="EMBL/GenBank/DDBJ databases">
        <title>Genomic insights and catalytic innovation underlie evolution of tropane alkaloids biosynthesis.</title>
        <authorList>
            <person name="Wang Y.-J."/>
            <person name="Tian T."/>
            <person name="Huang J.-P."/>
            <person name="Huang S.-X."/>
        </authorList>
    </citation>
    <scope>NUCLEOTIDE SEQUENCE [LARGE SCALE GENOMIC DNA]</scope>
    <source>
        <strain evidence="8">KIB-2018</strain>
        <tissue evidence="8">Leaf</tissue>
    </source>
</reference>
<comment type="subcellular location">
    <subcellularLocation>
        <location evidence="1">Nucleus</location>
    </subcellularLocation>
</comment>
<dbReference type="Proteomes" id="UP001159364">
    <property type="component" value="Linkage Group LG03"/>
</dbReference>
<accession>A0AAV8TTC7</accession>
<evidence type="ECO:0000256" key="6">
    <source>
        <dbReference type="SAM" id="MobiDB-lite"/>
    </source>
</evidence>
<feature type="domain" description="BHLH" evidence="7">
    <location>
        <begin position="369"/>
        <end position="418"/>
    </location>
</feature>
<dbReference type="GO" id="GO:0000978">
    <property type="term" value="F:RNA polymerase II cis-regulatory region sequence-specific DNA binding"/>
    <property type="evidence" value="ECO:0007669"/>
    <property type="project" value="TreeGrafter"/>
</dbReference>
<dbReference type="InterPro" id="IPR045239">
    <property type="entry name" value="bHLH95_bHLH"/>
</dbReference>
<feature type="region of interest" description="Disordered" evidence="6">
    <location>
        <begin position="335"/>
        <end position="375"/>
    </location>
</feature>
<dbReference type="EMBL" id="JAIWQS010000003">
    <property type="protein sequence ID" value="KAJ8770008.1"/>
    <property type="molecule type" value="Genomic_DNA"/>
</dbReference>
<feature type="region of interest" description="Disordered" evidence="6">
    <location>
        <begin position="33"/>
        <end position="58"/>
    </location>
</feature>
<keyword evidence="9" id="KW-1185">Reference proteome</keyword>
<proteinExistence type="predicted"/>
<evidence type="ECO:0000256" key="3">
    <source>
        <dbReference type="ARBA" id="ARBA00023125"/>
    </source>
</evidence>
<keyword evidence="5" id="KW-0539">Nucleus</keyword>
<dbReference type="GO" id="GO:0000981">
    <property type="term" value="F:DNA-binding transcription factor activity, RNA polymerase II-specific"/>
    <property type="evidence" value="ECO:0007669"/>
    <property type="project" value="TreeGrafter"/>
</dbReference>
<evidence type="ECO:0000256" key="4">
    <source>
        <dbReference type="ARBA" id="ARBA00023163"/>
    </source>
</evidence>
<evidence type="ECO:0000256" key="1">
    <source>
        <dbReference type="ARBA" id="ARBA00004123"/>
    </source>
</evidence>
<sequence length="490" mass="54689">MAQDCTTEVISSSTPSINWWDLHHASSLSPWTNSSTCSPWHQHPNPSSNSSCEDQDASISTSFTNASNQSGLTVDESSRQLVDPAASSAEFVPEHASDCQLWRHLLLGVGGHEELRSNQDVGENLLDVMSSKSNISSGIFEPAYDYLKKMDSNWEFTSSSSSFNTLEKHLNGFNENLIENERLTRLEGNWSIAPPDPEVTRQYFDPLTRNISLTSSLTQFSLPQTYSNSCGMRTSRSSGIFPCYNHDDPKADSQHRDIEVPVTFLPKSVSCNDFGQSVVGDNSKLCCDAQDTTSTSTRKFTDIINFRSRFTKPLIDIQVPKSSFSPLNCRKQSLQASTVTRRSQGTTNETKKKRSEDASDTVLKKPKQETPIVSSVKTQAPKVKLGDRITTLQQIVSPFGKTDTASVLLEAIQYIKFLQEQVQLLSNPSMKRSSHKDPWGCMDRKDKGEVKSDLRSRGLCLVPISCTPQVYHENTGSDYWTPTYRGCLYR</sequence>
<evidence type="ECO:0000313" key="8">
    <source>
        <dbReference type="EMBL" id="KAJ8770008.1"/>
    </source>
</evidence>
<comment type="caution">
    <text evidence="8">The sequence shown here is derived from an EMBL/GenBank/DDBJ whole genome shotgun (WGS) entry which is preliminary data.</text>
</comment>
<gene>
    <name evidence="8" type="ORF">K2173_009091</name>
</gene>
<feature type="compositionally biased region" description="Basic and acidic residues" evidence="6">
    <location>
        <begin position="354"/>
        <end position="368"/>
    </location>
</feature>
<name>A0AAV8TTC7_9ROSI</name>
<dbReference type="PANTHER" id="PTHR16223:SF383">
    <property type="entry name" value="TRANSCRIPTION FACTOR BHLH111"/>
    <property type="match status" value="1"/>
</dbReference>
<dbReference type="Gene3D" id="4.10.280.10">
    <property type="entry name" value="Helix-loop-helix DNA-binding domain"/>
    <property type="match status" value="1"/>
</dbReference>
<dbReference type="InterPro" id="IPR045843">
    <property type="entry name" value="IND-like"/>
</dbReference>
<dbReference type="PANTHER" id="PTHR16223">
    <property type="entry name" value="TRANSCRIPTION FACTOR BHLH83-RELATED"/>
    <property type="match status" value="1"/>
</dbReference>
<dbReference type="InterPro" id="IPR036638">
    <property type="entry name" value="HLH_DNA-bd_sf"/>
</dbReference>
<dbReference type="GO" id="GO:0005634">
    <property type="term" value="C:nucleus"/>
    <property type="evidence" value="ECO:0007669"/>
    <property type="project" value="UniProtKB-SubCell"/>
</dbReference>
<evidence type="ECO:0000313" key="9">
    <source>
        <dbReference type="Proteomes" id="UP001159364"/>
    </source>
</evidence>
<dbReference type="GO" id="GO:0046983">
    <property type="term" value="F:protein dimerization activity"/>
    <property type="evidence" value="ECO:0007669"/>
    <property type="project" value="InterPro"/>
</dbReference>
<keyword evidence="4" id="KW-0804">Transcription</keyword>
<keyword evidence="3" id="KW-0238">DNA-binding</keyword>
<keyword evidence="2" id="KW-0805">Transcription regulation</keyword>
<dbReference type="CDD" id="cd11393">
    <property type="entry name" value="bHLH_AtbHLH_like"/>
    <property type="match status" value="1"/>
</dbReference>
<organism evidence="8 9">
    <name type="scientific">Erythroxylum novogranatense</name>
    <dbReference type="NCBI Taxonomy" id="1862640"/>
    <lineage>
        <taxon>Eukaryota</taxon>
        <taxon>Viridiplantae</taxon>
        <taxon>Streptophyta</taxon>
        <taxon>Embryophyta</taxon>
        <taxon>Tracheophyta</taxon>
        <taxon>Spermatophyta</taxon>
        <taxon>Magnoliopsida</taxon>
        <taxon>eudicotyledons</taxon>
        <taxon>Gunneridae</taxon>
        <taxon>Pentapetalae</taxon>
        <taxon>rosids</taxon>
        <taxon>fabids</taxon>
        <taxon>Malpighiales</taxon>
        <taxon>Erythroxylaceae</taxon>
        <taxon>Erythroxylum</taxon>
    </lineage>
</organism>
<evidence type="ECO:0000259" key="7">
    <source>
        <dbReference type="PROSITE" id="PS50888"/>
    </source>
</evidence>
<dbReference type="InterPro" id="IPR011598">
    <property type="entry name" value="bHLH_dom"/>
</dbReference>
<dbReference type="PROSITE" id="PS50888">
    <property type="entry name" value="BHLH"/>
    <property type="match status" value="1"/>
</dbReference>
<protein>
    <recommendedName>
        <fullName evidence="7">BHLH domain-containing protein</fullName>
    </recommendedName>
</protein>